<feature type="compositionally biased region" description="Polar residues" evidence="5">
    <location>
        <begin position="274"/>
        <end position="285"/>
    </location>
</feature>
<feature type="zinc finger region" description="TRAF-type" evidence="4">
    <location>
        <begin position="170"/>
        <end position="217"/>
    </location>
</feature>
<keyword evidence="2 4" id="KW-0863">Zinc-finger</keyword>
<evidence type="ECO:0000256" key="3">
    <source>
        <dbReference type="ARBA" id="ARBA00022833"/>
    </source>
</evidence>
<feature type="domain" description="TRAF-type" evidence="7">
    <location>
        <begin position="99"/>
        <end position="143"/>
    </location>
</feature>
<dbReference type="EMBL" id="QZBM01000417">
    <property type="protein sequence ID" value="THZ14493.1"/>
    <property type="molecule type" value="Genomic_DNA"/>
</dbReference>
<dbReference type="Pfam" id="PF02176">
    <property type="entry name" value="zf-TRAF"/>
    <property type="match status" value="2"/>
</dbReference>
<comment type="caution">
    <text evidence="8">The sequence shown here is derived from an EMBL/GenBank/DDBJ whole genome shotgun (WGS) entry which is preliminary data.</text>
</comment>
<feature type="region of interest" description="Disordered" evidence="5">
    <location>
        <begin position="274"/>
        <end position="295"/>
    </location>
</feature>
<dbReference type="SUPFAM" id="SSF49599">
    <property type="entry name" value="TRAF domain-like"/>
    <property type="match status" value="2"/>
</dbReference>
<feature type="region of interest" description="Disordered" evidence="5">
    <location>
        <begin position="391"/>
        <end position="424"/>
    </location>
</feature>
<dbReference type="InterPro" id="IPR001841">
    <property type="entry name" value="Znf_RING"/>
</dbReference>
<evidence type="ECO:0000256" key="1">
    <source>
        <dbReference type="ARBA" id="ARBA00022723"/>
    </source>
</evidence>
<dbReference type="InterPro" id="IPR001293">
    <property type="entry name" value="Znf_TRAF"/>
</dbReference>
<feature type="domain" description="RING-type" evidence="6">
    <location>
        <begin position="33"/>
        <end position="75"/>
    </location>
</feature>
<evidence type="ECO:0008006" key="10">
    <source>
        <dbReference type="Google" id="ProtNLM"/>
    </source>
</evidence>
<dbReference type="InterPro" id="IPR013083">
    <property type="entry name" value="Znf_RING/FYVE/PHD"/>
</dbReference>
<evidence type="ECO:0000256" key="4">
    <source>
        <dbReference type="PROSITE-ProRule" id="PRU00207"/>
    </source>
</evidence>
<accession>A0A4S9SU02</accession>
<dbReference type="PANTHER" id="PTHR10131:SF94">
    <property type="entry name" value="TNF RECEPTOR-ASSOCIATED FACTOR 4"/>
    <property type="match status" value="1"/>
</dbReference>
<dbReference type="Proteomes" id="UP000308005">
    <property type="component" value="Unassembled WGS sequence"/>
</dbReference>
<keyword evidence="1 4" id="KW-0479">Metal-binding</keyword>
<protein>
    <recommendedName>
        <fullName evidence="10">RING-type domain-containing protein</fullName>
    </recommendedName>
</protein>
<reference evidence="8 9" key="1">
    <citation type="submission" date="2018-10" db="EMBL/GenBank/DDBJ databases">
        <title>Fifty Aureobasidium pullulans genomes reveal a recombining polyextremotolerant generalist.</title>
        <authorList>
            <person name="Gostincar C."/>
            <person name="Turk M."/>
            <person name="Zajc J."/>
            <person name="Gunde-Cimerman N."/>
        </authorList>
    </citation>
    <scope>NUCLEOTIDE SEQUENCE [LARGE SCALE GENOMIC DNA]</scope>
    <source>
        <strain evidence="8 9">EXF-3863</strain>
    </source>
</reference>
<dbReference type="InterPro" id="IPR017907">
    <property type="entry name" value="Znf_RING_CS"/>
</dbReference>
<evidence type="ECO:0000313" key="8">
    <source>
        <dbReference type="EMBL" id="THZ14493.1"/>
    </source>
</evidence>
<dbReference type="InterPro" id="IPR027370">
    <property type="entry name" value="Znf-RING_euk"/>
</dbReference>
<organism evidence="8 9">
    <name type="scientific">Aureobasidium pullulans</name>
    <name type="common">Black yeast</name>
    <name type="synonym">Pullularia pullulans</name>
    <dbReference type="NCBI Taxonomy" id="5580"/>
    <lineage>
        <taxon>Eukaryota</taxon>
        <taxon>Fungi</taxon>
        <taxon>Dikarya</taxon>
        <taxon>Ascomycota</taxon>
        <taxon>Pezizomycotina</taxon>
        <taxon>Dothideomycetes</taxon>
        <taxon>Dothideomycetidae</taxon>
        <taxon>Dothideales</taxon>
        <taxon>Saccotheciaceae</taxon>
        <taxon>Aureobasidium</taxon>
    </lineage>
</organism>
<proteinExistence type="predicted"/>
<keyword evidence="3 4" id="KW-0862">Zinc</keyword>
<evidence type="ECO:0000259" key="6">
    <source>
        <dbReference type="PROSITE" id="PS50089"/>
    </source>
</evidence>
<sequence>MGETRIKTSNMEEREVDFRALDYVSTYDSNLECPICRSAFVDPVVVTDCDHHFCRDCLDYTTSWNQYSGTCPTCRRPGRLNGSGSASKPLLNILDDLVVKCPNQSDGCDKQVKRGHLPDHLTIYCPYTLVECPEDGCDQRVPRKDAAQCLHQPVSCLACRQSMTVQELDSHWQNECADHDIPCPSCAASIPYRYQQTHLALHCPETNAACPARQFGCSFNTKRKHLPSHSLMCSLAKLAPYLAAQQERQDEQDQARQSLEKRLGILQQEVSAYRSMSGTSQQTSRPPAPPEDTSYFANNLADFDLADFEDFQPHASPTQHLLSLHENLREEVSRQANTIHEVDTRLSMMLLNENMRLKDELAYQGAQLSALMRQVGWLTNARLQSVQPNIISTTNQDDQGPSDPSRIIPRMPVRRTTDEGRTKL</sequence>
<feature type="zinc finger region" description="TRAF-type" evidence="4">
    <location>
        <begin position="99"/>
        <end position="143"/>
    </location>
</feature>
<dbReference type="PROSITE" id="PS50089">
    <property type="entry name" value="ZF_RING_2"/>
    <property type="match status" value="1"/>
</dbReference>
<evidence type="ECO:0000259" key="7">
    <source>
        <dbReference type="PROSITE" id="PS50145"/>
    </source>
</evidence>
<evidence type="ECO:0000313" key="9">
    <source>
        <dbReference type="Proteomes" id="UP000308005"/>
    </source>
</evidence>
<dbReference type="Gene3D" id="3.30.40.10">
    <property type="entry name" value="Zinc/RING finger domain, C3HC4 (zinc finger)"/>
    <property type="match status" value="3"/>
</dbReference>
<feature type="domain" description="TRAF-type" evidence="7">
    <location>
        <begin position="170"/>
        <end position="217"/>
    </location>
</feature>
<gene>
    <name evidence="8" type="ORF">D6C91_07280</name>
</gene>
<dbReference type="SMART" id="SM00184">
    <property type="entry name" value="RING"/>
    <property type="match status" value="1"/>
</dbReference>
<evidence type="ECO:0000256" key="2">
    <source>
        <dbReference type="ARBA" id="ARBA00022771"/>
    </source>
</evidence>
<dbReference type="PROSITE" id="PS50145">
    <property type="entry name" value="ZF_TRAF"/>
    <property type="match status" value="2"/>
</dbReference>
<dbReference type="Pfam" id="PF13445">
    <property type="entry name" value="zf-RING_UBOX"/>
    <property type="match status" value="1"/>
</dbReference>
<dbReference type="SUPFAM" id="SSF57850">
    <property type="entry name" value="RING/U-box"/>
    <property type="match status" value="1"/>
</dbReference>
<name>A0A4S9SU02_AURPU</name>
<dbReference type="GO" id="GO:0008270">
    <property type="term" value="F:zinc ion binding"/>
    <property type="evidence" value="ECO:0007669"/>
    <property type="project" value="UniProtKB-KW"/>
</dbReference>
<evidence type="ECO:0000256" key="5">
    <source>
        <dbReference type="SAM" id="MobiDB-lite"/>
    </source>
</evidence>
<feature type="compositionally biased region" description="Basic and acidic residues" evidence="5">
    <location>
        <begin position="415"/>
        <end position="424"/>
    </location>
</feature>
<dbReference type="PROSITE" id="PS00518">
    <property type="entry name" value="ZF_RING_1"/>
    <property type="match status" value="1"/>
</dbReference>
<dbReference type="AlphaFoldDB" id="A0A4S9SU02"/>
<dbReference type="PANTHER" id="PTHR10131">
    <property type="entry name" value="TNF RECEPTOR ASSOCIATED FACTOR"/>
    <property type="match status" value="1"/>
</dbReference>